<dbReference type="GO" id="GO:0006108">
    <property type="term" value="P:malate metabolic process"/>
    <property type="evidence" value="ECO:0007669"/>
    <property type="project" value="InterPro"/>
</dbReference>
<evidence type="ECO:0000313" key="13">
    <source>
        <dbReference type="Proteomes" id="UP000054937"/>
    </source>
</evidence>
<reference evidence="12 13" key="1">
    <citation type="journal article" date="2015" name="Sci. Rep.">
        <title>Genome of the facultative scuticociliatosis pathogen Pseudocohnilembus persalinus provides insight into its virulence through horizontal gene transfer.</title>
        <authorList>
            <person name="Xiong J."/>
            <person name="Wang G."/>
            <person name="Cheng J."/>
            <person name="Tian M."/>
            <person name="Pan X."/>
            <person name="Warren A."/>
            <person name="Jiang C."/>
            <person name="Yuan D."/>
            <person name="Miao W."/>
        </authorList>
    </citation>
    <scope>NUCLEOTIDE SEQUENCE [LARGE SCALE GENOMIC DNA]</scope>
    <source>
        <strain evidence="12">36N120E</strain>
    </source>
</reference>
<dbReference type="InterPro" id="IPR001557">
    <property type="entry name" value="L-lactate/malate_DH"/>
</dbReference>
<gene>
    <name evidence="12" type="ORF">PPERSA_02715</name>
</gene>
<dbReference type="Pfam" id="PF00056">
    <property type="entry name" value="Ldh_1_N"/>
    <property type="match status" value="1"/>
</dbReference>
<evidence type="ECO:0000256" key="1">
    <source>
        <dbReference type="ARBA" id="ARBA00009613"/>
    </source>
</evidence>
<accession>A0A0V0R5U0</accession>
<evidence type="ECO:0000259" key="10">
    <source>
        <dbReference type="Pfam" id="PF00056"/>
    </source>
</evidence>
<dbReference type="PIRSF" id="PIRSF000102">
    <property type="entry name" value="Lac_mal_DH"/>
    <property type="match status" value="1"/>
</dbReference>
<dbReference type="GO" id="GO:0030060">
    <property type="term" value="F:L-malate dehydrogenase (NAD+) activity"/>
    <property type="evidence" value="ECO:0007669"/>
    <property type="project" value="UniProtKB-EC"/>
</dbReference>
<dbReference type="AlphaFoldDB" id="A0A0V0R5U0"/>
<evidence type="ECO:0000313" key="12">
    <source>
        <dbReference type="EMBL" id="KRX09843.1"/>
    </source>
</evidence>
<evidence type="ECO:0000256" key="7">
    <source>
        <dbReference type="PIRSR" id="PIRSR000102-3"/>
    </source>
</evidence>
<keyword evidence="9" id="KW-0816">Tricarboxylic acid cycle</keyword>
<dbReference type="OrthoDB" id="4069699at2759"/>
<dbReference type="Gene3D" id="3.40.50.720">
    <property type="entry name" value="NAD(P)-binding Rossmann-like Domain"/>
    <property type="match status" value="1"/>
</dbReference>
<dbReference type="EMBL" id="LDAU01000044">
    <property type="protein sequence ID" value="KRX09843.1"/>
    <property type="molecule type" value="Genomic_DNA"/>
</dbReference>
<protein>
    <recommendedName>
        <fullName evidence="2 9">Malate dehydrogenase</fullName>
        <ecNumber evidence="2 9">1.1.1.37</ecNumber>
    </recommendedName>
</protein>
<feature type="binding site" evidence="6">
    <location>
        <position position="115"/>
    </location>
    <ligand>
        <name>substrate</name>
    </ligand>
</feature>
<dbReference type="OMA" id="RNIIIWG"/>
<dbReference type="Pfam" id="PF02866">
    <property type="entry name" value="Ldh_1_C"/>
    <property type="match status" value="1"/>
</dbReference>
<feature type="binding site" evidence="6">
    <location>
        <position position="109"/>
    </location>
    <ligand>
        <name>substrate</name>
    </ligand>
</feature>
<dbReference type="InterPro" id="IPR015955">
    <property type="entry name" value="Lactate_DH/Glyco_Ohase_4_C"/>
</dbReference>
<organism evidence="12 13">
    <name type="scientific">Pseudocohnilembus persalinus</name>
    <name type="common">Ciliate</name>
    <dbReference type="NCBI Taxonomy" id="266149"/>
    <lineage>
        <taxon>Eukaryota</taxon>
        <taxon>Sar</taxon>
        <taxon>Alveolata</taxon>
        <taxon>Ciliophora</taxon>
        <taxon>Intramacronucleata</taxon>
        <taxon>Oligohymenophorea</taxon>
        <taxon>Scuticociliatia</taxon>
        <taxon>Philasterida</taxon>
        <taxon>Pseudocohnilembidae</taxon>
        <taxon>Pseudocohnilembus</taxon>
    </lineage>
</organism>
<dbReference type="SUPFAM" id="SSF56327">
    <property type="entry name" value="LDH C-terminal domain-like"/>
    <property type="match status" value="1"/>
</dbReference>
<evidence type="ECO:0000256" key="9">
    <source>
        <dbReference type="RuleBase" id="RU003405"/>
    </source>
</evidence>
<feature type="binding site" evidence="7">
    <location>
        <begin position="146"/>
        <end position="148"/>
    </location>
    <ligand>
        <name>NAD(+)</name>
        <dbReference type="ChEBI" id="CHEBI:57540"/>
    </ligand>
</feature>
<dbReference type="GO" id="GO:0006099">
    <property type="term" value="P:tricarboxylic acid cycle"/>
    <property type="evidence" value="ECO:0007669"/>
    <property type="project" value="UniProtKB-KW"/>
</dbReference>
<dbReference type="Gene3D" id="3.90.110.10">
    <property type="entry name" value="Lactate dehydrogenase/glycoside hydrolase, family 4, C-terminal"/>
    <property type="match status" value="1"/>
</dbReference>
<feature type="domain" description="Lactate/malate dehydrogenase C-terminal" evidence="11">
    <location>
        <begin position="173"/>
        <end position="343"/>
    </location>
</feature>
<dbReference type="InterPro" id="IPR001252">
    <property type="entry name" value="Malate_DH_AS"/>
</dbReference>
<feature type="binding site" evidence="6">
    <location>
        <position position="148"/>
    </location>
    <ligand>
        <name>substrate</name>
    </ligand>
</feature>
<dbReference type="InterPro" id="IPR036291">
    <property type="entry name" value="NAD(P)-bd_dom_sf"/>
</dbReference>
<dbReference type="NCBIfam" id="TIGR01759">
    <property type="entry name" value="MalateDH-SF1"/>
    <property type="match status" value="1"/>
</dbReference>
<dbReference type="InterPro" id="IPR022383">
    <property type="entry name" value="Lactate/malate_DH_C"/>
</dbReference>
<feature type="binding site" evidence="6">
    <location>
        <position position="179"/>
    </location>
    <ligand>
        <name>substrate</name>
    </ligand>
</feature>
<evidence type="ECO:0000256" key="8">
    <source>
        <dbReference type="RuleBase" id="RU003369"/>
    </source>
</evidence>
<evidence type="ECO:0000256" key="6">
    <source>
        <dbReference type="PIRSR" id="PIRSR000102-2"/>
    </source>
</evidence>
<dbReference type="PROSITE" id="PS00068">
    <property type="entry name" value="MDH"/>
    <property type="match status" value="1"/>
</dbReference>
<evidence type="ECO:0000259" key="11">
    <source>
        <dbReference type="Pfam" id="PF02866"/>
    </source>
</evidence>
<feature type="binding site" evidence="7">
    <location>
        <begin position="28"/>
        <end position="34"/>
    </location>
    <ligand>
        <name>NAD(+)</name>
        <dbReference type="ChEBI" id="CHEBI:57540"/>
    </ligand>
</feature>
<dbReference type="InterPro" id="IPR010945">
    <property type="entry name" value="Malate_DH_type2"/>
</dbReference>
<feature type="domain" description="Lactate/malate dehydrogenase N-terminal" evidence="10">
    <location>
        <begin position="22"/>
        <end position="169"/>
    </location>
</feature>
<evidence type="ECO:0000256" key="5">
    <source>
        <dbReference type="PIRSR" id="PIRSR000102-1"/>
    </source>
</evidence>
<comment type="similarity">
    <text evidence="1">Belongs to the LDH/MDH superfamily. MDH type 2 family.</text>
</comment>
<dbReference type="EC" id="1.1.1.37" evidence="2 9"/>
<dbReference type="SUPFAM" id="SSF51735">
    <property type="entry name" value="NAD(P)-binding Rossmann-fold domains"/>
    <property type="match status" value="1"/>
</dbReference>
<dbReference type="InterPro" id="IPR011274">
    <property type="entry name" value="Malate_DH_NAD-dep_euk"/>
</dbReference>
<keyword evidence="3 8" id="KW-0560">Oxidoreductase</keyword>
<dbReference type="InterPro" id="IPR001236">
    <property type="entry name" value="Lactate/malate_DH_N"/>
</dbReference>
<name>A0A0V0R5U0_PSEPJ</name>
<dbReference type="InParanoid" id="A0A0V0R5U0"/>
<feature type="binding site" evidence="7">
    <location>
        <position position="122"/>
    </location>
    <ligand>
        <name>NAD(+)</name>
        <dbReference type="ChEBI" id="CHEBI:57540"/>
    </ligand>
</feature>
<dbReference type="NCBIfam" id="NF003916">
    <property type="entry name" value="PRK05442.1"/>
    <property type="match status" value="1"/>
</dbReference>
<dbReference type="GO" id="GO:0016787">
    <property type="term" value="F:hydrolase activity"/>
    <property type="evidence" value="ECO:0007669"/>
    <property type="project" value="UniProtKB-KW"/>
</dbReference>
<dbReference type="FunFam" id="3.90.110.10:FF:000002">
    <property type="entry name" value="Malate dehydrogenase"/>
    <property type="match status" value="1"/>
</dbReference>
<keyword evidence="12" id="KW-0378">Hydrolase</keyword>
<dbReference type="CDD" id="cd01336">
    <property type="entry name" value="MDH_cytoplasmic_cytosolic"/>
    <property type="match status" value="1"/>
</dbReference>
<sequence length="354" mass="38240">MCSRLEAIGRHISAYQELKTPIKVTVTGGAGNIGYALVFMIGQGRMFGPNQPVDLTLLEIPQAEKALNGVLMELKDSSLPLISKLSGATDYKTGFSNCQVAILVGAKPRGPGMERSDLLGQNGQIFKGQGEALNQYADKNCKVVVVGNPANTNAMIASYYAPSIPRENFTALTRLDQNRAEAQIADKVNCHVSQVKNIIIWGNHSVTQYPDVNHATITNFPQNGISSTVIGAVGDLEYLQGQYCTTVAKRGAAIIEARKLSSAASAANAVCDHIHDWLVGTAPGQVVSMAVMGDGSYGMSKDVCFSYPVTCQNGVWKIVQGLHINKFSQQKLETTQKELLEERTMALDYLNKKK</sequence>
<dbReference type="Proteomes" id="UP000054937">
    <property type="component" value="Unassembled WGS sequence"/>
</dbReference>
<dbReference type="FunCoup" id="A0A0V0R5U0">
    <property type="interactions" value="15"/>
</dbReference>
<keyword evidence="13" id="KW-1185">Reference proteome</keyword>
<comment type="caution">
    <text evidence="12">The sequence shown here is derived from an EMBL/GenBank/DDBJ whole genome shotgun (WGS) entry which is preliminary data.</text>
</comment>
<proteinExistence type="inferred from homology"/>
<dbReference type="PANTHER" id="PTHR23382">
    <property type="entry name" value="MALATE DEHYDROGENASE"/>
    <property type="match status" value="1"/>
</dbReference>
<dbReference type="FunFam" id="3.40.50.720:FF:000010">
    <property type="entry name" value="Malate dehydrogenase"/>
    <property type="match status" value="1"/>
</dbReference>
<evidence type="ECO:0000256" key="2">
    <source>
        <dbReference type="ARBA" id="ARBA00012995"/>
    </source>
</evidence>
<evidence type="ECO:0000256" key="3">
    <source>
        <dbReference type="ARBA" id="ARBA00023002"/>
    </source>
</evidence>
<keyword evidence="4 7" id="KW-0520">NAD</keyword>
<evidence type="ECO:0000256" key="4">
    <source>
        <dbReference type="ARBA" id="ARBA00023027"/>
    </source>
</evidence>
<feature type="active site" description="Proton acceptor" evidence="5">
    <location>
        <position position="204"/>
    </location>
</feature>
<comment type="catalytic activity">
    <reaction evidence="9">
        <text>(S)-malate + NAD(+) = oxaloacetate + NADH + H(+)</text>
        <dbReference type="Rhea" id="RHEA:21432"/>
        <dbReference type="ChEBI" id="CHEBI:15378"/>
        <dbReference type="ChEBI" id="CHEBI:15589"/>
        <dbReference type="ChEBI" id="CHEBI:16452"/>
        <dbReference type="ChEBI" id="CHEBI:57540"/>
        <dbReference type="ChEBI" id="CHEBI:57945"/>
        <dbReference type="EC" id="1.1.1.37"/>
    </reaction>
</comment>